<sequence>MGGGPVSGPATKRETSKRLHP</sequence>
<keyword evidence="3" id="KW-1185">Reference proteome</keyword>
<protein>
    <submittedName>
        <fullName evidence="2">Uncharacterized protein</fullName>
    </submittedName>
</protein>
<evidence type="ECO:0000313" key="2">
    <source>
        <dbReference type="EMBL" id="KAK9395612.1"/>
    </source>
</evidence>
<name>A0AAW1B0I7_CROAD</name>
<feature type="compositionally biased region" description="Basic and acidic residues" evidence="1">
    <location>
        <begin position="11"/>
        <end position="21"/>
    </location>
</feature>
<dbReference type="AlphaFoldDB" id="A0AAW1B0I7"/>
<accession>A0AAW1B0I7</accession>
<evidence type="ECO:0000256" key="1">
    <source>
        <dbReference type="SAM" id="MobiDB-lite"/>
    </source>
</evidence>
<gene>
    <name evidence="2" type="ORF">NXF25_018973</name>
</gene>
<feature type="region of interest" description="Disordered" evidence="1">
    <location>
        <begin position="1"/>
        <end position="21"/>
    </location>
</feature>
<dbReference type="Proteomes" id="UP001474421">
    <property type="component" value="Unassembled WGS sequence"/>
</dbReference>
<reference evidence="2 3" key="1">
    <citation type="journal article" date="2024" name="Proc. Natl. Acad. Sci. U.S.A.">
        <title>The genetic regulatory architecture and epigenomic basis for age-related changes in rattlesnake venom.</title>
        <authorList>
            <person name="Hogan M.P."/>
            <person name="Holding M.L."/>
            <person name="Nystrom G.S."/>
            <person name="Colston T.J."/>
            <person name="Bartlett D.A."/>
            <person name="Mason A.J."/>
            <person name="Ellsworth S.A."/>
            <person name="Rautsaw R.M."/>
            <person name="Lawrence K.C."/>
            <person name="Strickland J.L."/>
            <person name="He B."/>
            <person name="Fraser P."/>
            <person name="Margres M.J."/>
            <person name="Gilbert D.M."/>
            <person name="Gibbs H.L."/>
            <person name="Parkinson C.L."/>
            <person name="Rokyta D.R."/>
        </authorList>
    </citation>
    <scope>NUCLEOTIDE SEQUENCE [LARGE SCALE GENOMIC DNA]</scope>
    <source>
        <strain evidence="2">DRR0105</strain>
    </source>
</reference>
<evidence type="ECO:0000313" key="3">
    <source>
        <dbReference type="Proteomes" id="UP001474421"/>
    </source>
</evidence>
<proteinExistence type="predicted"/>
<comment type="caution">
    <text evidence="2">The sequence shown here is derived from an EMBL/GenBank/DDBJ whole genome shotgun (WGS) entry which is preliminary data.</text>
</comment>
<organism evidence="2 3">
    <name type="scientific">Crotalus adamanteus</name>
    <name type="common">Eastern diamondback rattlesnake</name>
    <dbReference type="NCBI Taxonomy" id="8729"/>
    <lineage>
        <taxon>Eukaryota</taxon>
        <taxon>Metazoa</taxon>
        <taxon>Chordata</taxon>
        <taxon>Craniata</taxon>
        <taxon>Vertebrata</taxon>
        <taxon>Euteleostomi</taxon>
        <taxon>Lepidosauria</taxon>
        <taxon>Squamata</taxon>
        <taxon>Bifurcata</taxon>
        <taxon>Unidentata</taxon>
        <taxon>Episquamata</taxon>
        <taxon>Toxicofera</taxon>
        <taxon>Serpentes</taxon>
        <taxon>Colubroidea</taxon>
        <taxon>Viperidae</taxon>
        <taxon>Crotalinae</taxon>
        <taxon>Crotalus</taxon>
    </lineage>
</organism>
<dbReference type="EMBL" id="JAOTOJ010000009">
    <property type="protein sequence ID" value="KAK9395612.1"/>
    <property type="molecule type" value="Genomic_DNA"/>
</dbReference>